<evidence type="ECO:0000259" key="1">
    <source>
        <dbReference type="PROSITE" id="PS51340"/>
    </source>
</evidence>
<proteinExistence type="predicted"/>
<dbReference type="PROSITE" id="PS51340">
    <property type="entry name" value="MOSC"/>
    <property type="match status" value="1"/>
</dbReference>
<dbReference type="GO" id="GO:0030151">
    <property type="term" value="F:molybdenum ion binding"/>
    <property type="evidence" value="ECO:0007669"/>
    <property type="project" value="InterPro"/>
</dbReference>
<organism evidence="2 3">
    <name type="scientific">Nocardioides luti</name>
    <dbReference type="NCBI Taxonomy" id="2761101"/>
    <lineage>
        <taxon>Bacteria</taxon>
        <taxon>Bacillati</taxon>
        <taxon>Actinomycetota</taxon>
        <taxon>Actinomycetes</taxon>
        <taxon>Propionibacteriales</taxon>
        <taxon>Nocardioidaceae</taxon>
        <taxon>Nocardioides</taxon>
    </lineage>
</organism>
<reference evidence="2 3" key="1">
    <citation type="submission" date="2020-08" db="EMBL/GenBank/DDBJ databases">
        <authorList>
            <person name="Seo M.-J."/>
        </authorList>
    </citation>
    <scope>NUCLEOTIDE SEQUENCE [LARGE SCALE GENOMIC DNA]</scope>
    <source>
        <strain evidence="2 3">KIGAM211</strain>
    </source>
</reference>
<dbReference type="EMBL" id="JACKXE010000001">
    <property type="protein sequence ID" value="MBB6626619.1"/>
    <property type="molecule type" value="Genomic_DNA"/>
</dbReference>
<dbReference type="AlphaFoldDB" id="A0A7X0RE49"/>
<keyword evidence="3" id="KW-1185">Reference proteome</keyword>
<evidence type="ECO:0000313" key="3">
    <source>
        <dbReference type="Proteomes" id="UP000523955"/>
    </source>
</evidence>
<feature type="domain" description="MOSC" evidence="1">
    <location>
        <begin position="93"/>
        <end position="252"/>
    </location>
</feature>
<dbReference type="Pfam" id="PF03473">
    <property type="entry name" value="MOSC"/>
    <property type="match status" value="1"/>
</dbReference>
<dbReference type="Proteomes" id="UP000523955">
    <property type="component" value="Unassembled WGS sequence"/>
</dbReference>
<gene>
    <name evidence="2" type="ORF">H5V45_04715</name>
</gene>
<evidence type="ECO:0000313" key="2">
    <source>
        <dbReference type="EMBL" id="MBB6626619.1"/>
    </source>
</evidence>
<dbReference type="SUPFAM" id="SSF50800">
    <property type="entry name" value="PK beta-barrel domain-like"/>
    <property type="match status" value="1"/>
</dbReference>
<comment type="caution">
    <text evidence="2">The sequence shown here is derived from an EMBL/GenBank/DDBJ whole genome shotgun (WGS) entry which is preliminary data.</text>
</comment>
<dbReference type="GO" id="GO:0030170">
    <property type="term" value="F:pyridoxal phosphate binding"/>
    <property type="evidence" value="ECO:0007669"/>
    <property type="project" value="InterPro"/>
</dbReference>
<name>A0A7X0RE49_9ACTN</name>
<protein>
    <submittedName>
        <fullName evidence="2">MOSC domain-containing protein</fullName>
    </submittedName>
</protein>
<sequence>MRITRVGVAALKGTRHTAYDALELDARGAVGDRAFCLVDTTARKVLKTVENPSLVAVLADWDGHTLDVTLPSGERATGAPEETGETVTCDYWGRPVELALVDGPHPDLLARHVGRDVRLARAPRGEIVYGGLVSILTTASLRALAREAGVETVDPARFRSTLVVDAGDEPWLEDAWIGHDLQVGAATLHVTAPIPRCAVIDLGRAGERDTSLLTTLGRIRPGTGPHDALAFGVDARVTVAGAVRPGDSAALLRRS</sequence>
<dbReference type="InterPro" id="IPR011037">
    <property type="entry name" value="Pyrv_Knase-like_insert_dom_sf"/>
</dbReference>
<dbReference type="InterPro" id="IPR005302">
    <property type="entry name" value="MoCF_Sase_C"/>
</dbReference>
<accession>A0A7X0RE49</accession>
<dbReference type="Gene3D" id="2.40.33.20">
    <property type="entry name" value="PK beta-barrel domain-like"/>
    <property type="match status" value="1"/>
</dbReference>
<dbReference type="GO" id="GO:0003824">
    <property type="term" value="F:catalytic activity"/>
    <property type="evidence" value="ECO:0007669"/>
    <property type="project" value="InterPro"/>
</dbReference>
<dbReference type="RefSeq" id="WP_185251872.1">
    <property type="nucleotide sequence ID" value="NZ_JACKXE010000001.1"/>
</dbReference>
<dbReference type="SUPFAM" id="SSF141673">
    <property type="entry name" value="MOSC N-terminal domain-like"/>
    <property type="match status" value="1"/>
</dbReference>